<dbReference type="SUPFAM" id="SSF48452">
    <property type="entry name" value="TPR-like"/>
    <property type="match status" value="1"/>
</dbReference>
<comment type="caution">
    <text evidence="1">The sequence shown here is derived from an EMBL/GenBank/DDBJ whole genome shotgun (WGS) entry which is preliminary data.</text>
</comment>
<sequence length="514" mass="57048">MRKLIIYNIVVLSLCITTSCDNGFDELNTSKVNATELNPILQLNFAVINSSFYTGDGGGTPIIYDMAIVQQLVTPNSGVVSGGNYNQDNRDASSRLWQNYYRNVIRNTRDVIRLTQGSPERSNLYNMSRIFQAYGFMVLTDTYGDIPYFQAGQAYPNRANLFPEYDPQENIYTDIIKELTEASAAITTTGNPEPIDLLFGGDMAKWKRFGYSLLLRAGMRLSKVAPDRAALAVQAAFQGGVMTSNADNALIKHDANYPNTLGNTLNGSESSSFYLAAPFVNQLKSTNDPRLESIAIRYKGASSGAEQTVDRSTKAAADQVGMPMGYDGSTIKNAVTALGLKSFYDFSQVDRRRMAKRDAPMFLVTYAQTQLLLAEARYRGWITTGTAEDYYQKGVRAHMEQLATYDVGAAVPEASIQPYLDNNPLVEATALEQINTQYWIASFMNAPETFANFRRSGFPQLAPNPYPGKTITGSFIRRITYPNSEISVNNENVKRATDKMGPDNLDTHVWWDSL</sequence>
<keyword evidence="1" id="KW-0449">Lipoprotein</keyword>
<dbReference type="Pfam" id="PF12771">
    <property type="entry name" value="SusD-like_2"/>
    <property type="match status" value="1"/>
</dbReference>
<gene>
    <name evidence="1" type="ORF">KK060_10275</name>
</gene>
<dbReference type="PROSITE" id="PS51257">
    <property type="entry name" value="PROKAR_LIPOPROTEIN"/>
    <property type="match status" value="1"/>
</dbReference>
<evidence type="ECO:0000313" key="2">
    <source>
        <dbReference type="Proteomes" id="UP000772618"/>
    </source>
</evidence>
<dbReference type="Gene3D" id="1.25.40.390">
    <property type="match status" value="1"/>
</dbReference>
<proteinExistence type="predicted"/>
<dbReference type="EMBL" id="JAHESD010000018">
    <property type="protein sequence ID" value="MBT1703667.1"/>
    <property type="molecule type" value="Genomic_DNA"/>
</dbReference>
<dbReference type="InterPro" id="IPR011990">
    <property type="entry name" value="TPR-like_helical_dom_sf"/>
</dbReference>
<dbReference type="InterPro" id="IPR041662">
    <property type="entry name" value="SusD-like_2"/>
</dbReference>
<organism evidence="1 2">
    <name type="scientific">Chryseosolibacter indicus</name>
    <dbReference type="NCBI Taxonomy" id="2782351"/>
    <lineage>
        <taxon>Bacteria</taxon>
        <taxon>Pseudomonadati</taxon>
        <taxon>Bacteroidota</taxon>
        <taxon>Cytophagia</taxon>
        <taxon>Cytophagales</taxon>
        <taxon>Chryseotaleaceae</taxon>
        <taxon>Chryseosolibacter</taxon>
    </lineage>
</organism>
<name>A0ABS5VQF5_9BACT</name>
<reference evidence="1 2" key="1">
    <citation type="submission" date="2021-05" db="EMBL/GenBank/DDBJ databases">
        <title>A Polyphasic approach of four new species of the genus Ohtaekwangia: Ohtaekwangia histidinii sp. nov., Ohtaekwangia cretensis sp. nov., Ohtaekwangia indiensis sp. nov., Ohtaekwangia reichenbachii sp. nov. from diverse environment.</title>
        <authorList>
            <person name="Octaviana S."/>
        </authorList>
    </citation>
    <scope>NUCLEOTIDE SEQUENCE [LARGE SCALE GENOMIC DNA]</scope>
    <source>
        <strain evidence="1 2">PWU20</strain>
    </source>
</reference>
<protein>
    <submittedName>
        <fullName evidence="1">SusD/RagB family nutrient-binding outer membrane lipoprotein</fullName>
    </submittedName>
</protein>
<dbReference type="Proteomes" id="UP000772618">
    <property type="component" value="Unassembled WGS sequence"/>
</dbReference>
<dbReference type="RefSeq" id="WP_254153629.1">
    <property type="nucleotide sequence ID" value="NZ_JAHESD010000018.1"/>
</dbReference>
<accession>A0ABS5VQF5</accession>
<keyword evidence="2" id="KW-1185">Reference proteome</keyword>
<evidence type="ECO:0000313" key="1">
    <source>
        <dbReference type="EMBL" id="MBT1703667.1"/>
    </source>
</evidence>